<reference evidence="1" key="2">
    <citation type="journal article" date="2015" name="Data Brief">
        <title>Shoot transcriptome of the giant reed, Arundo donax.</title>
        <authorList>
            <person name="Barrero R.A."/>
            <person name="Guerrero F.D."/>
            <person name="Moolhuijzen P."/>
            <person name="Goolsby J.A."/>
            <person name="Tidwell J."/>
            <person name="Bellgard S.E."/>
            <person name="Bellgard M.I."/>
        </authorList>
    </citation>
    <scope>NUCLEOTIDE SEQUENCE</scope>
    <source>
        <tissue evidence="1">Shoot tissue taken approximately 20 cm above the soil surface</tissue>
    </source>
</reference>
<dbReference type="AlphaFoldDB" id="A0A0A8YQ96"/>
<evidence type="ECO:0000313" key="1">
    <source>
        <dbReference type="EMBL" id="JAD28506.1"/>
    </source>
</evidence>
<dbReference type="EMBL" id="GBRH01269389">
    <property type="protein sequence ID" value="JAD28506.1"/>
    <property type="molecule type" value="Transcribed_RNA"/>
</dbReference>
<organism evidence="1">
    <name type="scientific">Arundo donax</name>
    <name type="common">Giant reed</name>
    <name type="synonym">Donax arundinaceus</name>
    <dbReference type="NCBI Taxonomy" id="35708"/>
    <lineage>
        <taxon>Eukaryota</taxon>
        <taxon>Viridiplantae</taxon>
        <taxon>Streptophyta</taxon>
        <taxon>Embryophyta</taxon>
        <taxon>Tracheophyta</taxon>
        <taxon>Spermatophyta</taxon>
        <taxon>Magnoliopsida</taxon>
        <taxon>Liliopsida</taxon>
        <taxon>Poales</taxon>
        <taxon>Poaceae</taxon>
        <taxon>PACMAD clade</taxon>
        <taxon>Arundinoideae</taxon>
        <taxon>Arundineae</taxon>
        <taxon>Arundo</taxon>
    </lineage>
</organism>
<name>A0A0A8YQ96_ARUDO</name>
<sequence length="21" mass="2257">MARVLVLSSYAVSQSNLFSAI</sequence>
<proteinExistence type="predicted"/>
<accession>A0A0A8YQ96</accession>
<reference evidence="1" key="1">
    <citation type="submission" date="2014-09" db="EMBL/GenBank/DDBJ databases">
        <authorList>
            <person name="Magalhaes I.L.F."/>
            <person name="Oliveira U."/>
            <person name="Santos F.R."/>
            <person name="Vidigal T.H.D.A."/>
            <person name="Brescovit A.D."/>
            <person name="Santos A.J."/>
        </authorList>
    </citation>
    <scope>NUCLEOTIDE SEQUENCE</scope>
    <source>
        <tissue evidence="1">Shoot tissue taken approximately 20 cm above the soil surface</tissue>
    </source>
</reference>
<protein>
    <submittedName>
        <fullName evidence="1">Uncharacterized protein</fullName>
    </submittedName>
</protein>